<dbReference type="Gene3D" id="1.20.1270.110">
    <property type="entry name" value="Uncharacterised protein family UPF0058"/>
    <property type="match status" value="1"/>
</dbReference>
<protein>
    <submittedName>
        <fullName evidence="1">UPF0058 family protein</fullName>
    </submittedName>
</protein>
<dbReference type="SUPFAM" id="SSF140371">
    <property type="entry name" value="Vng1086c-like"/>
    <property type="match status" value="1"/>
</dbReference>
<dbReference type="Pfam" id="PF01893">
    <property type="entry name" value="UPF0058"/>
    <property type="match status" value="1"/>
</dbReference>
<evidence type="ECO:0000313" key="1">
    <source>
        <dbReference type="EMBL" id="MCQ1538946.1"/>
    </source>
</evidence>
<dbReference type="EMBL" id="VOTZ01000016">
    <property type="protein sequence ID" value="MCQ1538946.1"/>
    <property type="molecule type" value="Genomic_DNA"/>
</dbReference>
<name>A0ABD4TKH1_9EURY</name>
<sequence>MHKDELIALHQMLSDIKDYFEEKSPNITFPQYQALKINPSQVHKSKLEHKYAIFILATELANAMKDAELGSSGRISSRMRELAEKTLKEIECAQ</sequence>
<proteinExistence type="predicted"/>
<dbReference type="PANTHER" id="PTHR42203:SF2">
    <property type="entry name" value="UPF0058 PROTEIN MJ1205"/>
    <property type="match status" value="1"/>
</dbReference>
<organism evidence="1 2">
    <name type="scientific">Methanocalculus taiwanensis</name>
    <dbReference type="NCBI Taxonomy" id="106207"/>
    <lineage>
        <taxon>Archaea</taxon>
        <taxon>Methanobacteriati</taxon>
        <taxon>Methanobacteriota</taxon>
        <taxon>Stenosarchaea group</taxon>
        <taxon>Methanomicrobia</taxon>
        <taxon>Methanomicrobiales</taxon>
        <taxon>Methanocalculaceae</taxon>
        <taxon>Methanocalculus</taxon>
    </lineage>
</organism>
<dbReference type="RefSeq" id="WP_255332904.1">
    <property type="nucleotide sequence ID" value="NZ_VOTZ01000016.1"/>
</dbReference>
<comment type="caution">
    <text evidence="1">The sequence shown here is derived from an EMBL/GenBank/DDBJ whole genome shotgun (WGS) entry which is preliminary data.</text>
</comment>
<reference evidence="1 2" key="1">
    <citation type="submission" date="2019-08" db="EMBL/GenBank/DDBJ databases">
        <authorList>
            <person name="Chen S.-C."/>
            <person name="Lai M.-C."/>
            <person name="You Y.-T."/>
        </authorList>
    </citation>
    <scope>NUCLEOTIDE SEQUENCE [LARGE SCALE GENOMIC DNA]</scope>
    <source>
        <strain evidence="1 2">P2F9704a</strain>
    </source>
</reference>
<dbReference type="InterPro" id="IPR002753">
    <property type="entry name" value="UPF0058"/>
</dbReference>
<keyword evidence="2" id="KW-1185">Reference proteome</keyword>
<evidence type="ECO:0000313" key="2">
    <source>
        <dbReference type="Proteomes" id="UP001524383"/>
    </source>
</evidence>
<gene>
    <name evidence="1" type="ORF">FTO68_08125</name>
</gene>
<dbReference type="Proteomes" id="UP001524383">
    <property type="component" value="Unassembled WGS sequence"/>
</dbReference>
<dbReference type="PANTHER" id="PTHR42203">
    <property type="entry name" value="UPF0058 PROTEIN MJ1205"/>
    <property type="match status" value="1"/>
</dbReference>
<dbReference type="AlphaFoldDB" id="A0ABD4TKH1"/>
<dbReference type="InterPro" id="IPR036519">
    <property type="entry name" value="UPF0058_sf"/>
</dbReference>
<accession>A0ABD4TKH1</accession>